<dbReference type="Proteomes" id="UP000702425">
    <property type="component" value="Unassembled WGS sequence"/>
</dbReference>
<evidence type="ECO:0008006" key="3">
    <source>
        <dbReference type="Google" id="ProtNLM"/>
    </source>
</evidence>
<protein>
    <recommendedName>
        <fullName evidence="3">Cyanobactin biosynthesis system PatB/AcyB/McaB family protein</fullName>
    </recommendedName>
</protein>
<dbReference type="EMBL" id="SRRZ01000166">
    <property type="protein sequence ID" value="NQE37969.1"/>
    <property type="molecule type" value="Genomic_DNA"/>
</dbReference>
<comment type="caution">
    <text evidence="1">The sequence shown here is derived from an EMBL/GenBank/DDBJ whole genome shotgun (WGS) entry which is preliminary data.</text>
</comment>
<sequence length="68" mass="7761">MRLPKLSPPVKRPDIIHPYRAVDVIHGTVEDLVRIRMDLLYGANFNDPAAFAYRSYQQLKSSSGCRCL</sequence>
<dbReference type="NCBIfam" id="TIGR04220">
    <property type="entry name" value="patB_acyB_mcaB"/>
    <property type="match status" value="1"/>
</dbReference>
<dbReference type="RefSeq" id="WP_172192403.1">
    <property type="nucleotide sequence ID" value="NZ_CAWPPK010000075.1"/>
</dbReference>
<reference evidence="1 2" key="1">
    <citation type="journal article" date="2020" name="Sci. Rep.">
        <title>A novel cyanobacterial geosmin producer, revising GeoA distribution and dispersion patterns in Bacteria.</title>
        <authorList>
            <person name="Churro C."/>
            <person name="Semedo-Aguiar A.P."/>
            <person name="Silva A.D."/>
            <person name="Pereira-Leal J.B."/>
            <person name="Leite R.B."/>
        </authorList>
    </citation>
    <scope>NUCLEOTIDE SEQUENCE [LARGE SCALE GENOMIC DNA]</scope>
    <source>
        <strain evidence="1 2">IPMA8</strain>
    </source>
</reference>
<gene>
    <name evidence="1" type="ORF">E5S67_05751</name>
</gene>
<proteinExistence type="predicted"/>
<evidence type="ECO:0000313" key="2">
    <source>
        <dbReference type="Proteomes" id="UP000702425"/>
    </source>
</evidence>
<name>A0ABX2D5Q8_9CYAN</name>
<dbReference type="InterPro" id="IPR026473">
    <property type="entry name" value="PatB_AcyB_McaB"/>
</dbReference>
<evidence type="ECO:0000313" key="1">
    <source>
        <dbReference type="EMBL" id="NQE37969.1"/>
    </source>
</evidence>
<organism evidence="1 2">
    <name type="scientific">Microcoleus asticus IPMA8</name>
    <dbReference type="NCBI Taxonomy" id="2563858"/>
    <lineage>
        <taxon>Bacteria</taxon>
        <taxon>Bacillati</taxon>
        <taxon>Cyanobacteriota</taxon>
        <taxon>Cyanophyceae</taxon>
        <taxon>Oscillatoriophycideae</taxon>
        <taxon>Oscillatoriales</taxon>
        <taxon>Microcoleaceae</taxon>
        <taxon>Microcoleus</taxon>
        <taxon>Microcoleus asticus</taxon>
    </lineage>
</organism>
<keyword evidence="2" id="KW-1185">Reference proteome</keyword>
<accession>A0ABX2D5Q8</accession>